<keyword evidence="2" id="KW-0378">Hydrolase</keyword>
<proteinExistence type="predicted"/>
<dbReference type="Proteomes" id="UP000318297">
    <property type="component" value="Unassembled WGS sequence"/>
</dbReference>
<sequence length="305" mass="33610">MAIDPVPALDGIFSHGDAVAAGLTHRQLERNYIRLLPGRWIRNTTPVTQHLIRQAALSLAPRGALLCHATAAELHGGVVPQTSSIHVGILQGQRVRTGGITAHHYEVLPKTVVVQGLPVTSTQQTFVDLARCLPLVDAVVLGDSFVRRDHSALEQLLTLAREARGRGSRTAIRAAELLRVGAESPYETRIRLLMALAGLPEPVLQHLVRDARGRIVYRLDLAYPHCRVAVEYDGAHHATAAQRSVDHQRREDLESVGWRVVVATASDIHSRPELLLTRIRNALRLAGGRLTLPSEEWRLHFRPAL</sequence>
<evidence type="ECO:0000259" key="1">
    <source>
        <dbReference type="Pfam" id="PF04480"/>
    </source>
</evidence>
<dbReference type="EMBL" id="VIVQ01000002">
    <property type="protein sequence ID" value="TWE09956.1"/>
    <property type="molecule type" value="Genomic_DNA"/>
</dbReference>
<accession>A0A561E2W7</accession>
<dbReference type="OrthoDB" id="3173471at2"/>
<keyword evidence="3" id="KW-1185">Reference proteome</keyword>
<dbReference type="RefSeq" id="WP_145228698.1">
    <property type="nucleotide sequence ID" value="NZ_VIVQ01000002.1"/>
</dbReference>
<gene>
    <name evidence="2" type="ORF">BKA23_2301</name>
</gene>
<protein>
    <submittedName>
        <fullName evidence="2">Very-short-patch-repair endonuclease</fullName>
    </submittedName>
</protein>
<keyword evidence="2" id="KW-0255">Endonuclease</keyword>
<dbReference type="InterPro" id="IPR011335">
    <property type="entry name" value="Restrct_endonuc-II-like"/>
</dbReference>
<organism evidence="2 3">
    <name type="scientific">Rudaeicoccus suwonensis</name>
    <dbReference type="NCBI Taxonomy" id="657409"/>
    <lineage>
        <taxon>Bacteria</taxon>
        <taxon>Bacillati</taxon>
        <taxon>Actinomycetota</taxon>
        <taxon>Actinomycetes</taxon>
        <taxon>Micrococcales</taxon>
        <taxon>Dermacoccaceae</taxon>
        <taxon>Rudaeicoccus</taxon>
    </lineage>
</organism>
<dbReference type="SUPFAM" id="SSF52980">
    <property type="entry name" value="Restriction endonuclease-like"/>
    <property type="match status" value="1"/>
</dbReference>
<evidence type="ECO:0000313" key="2">
    <source>
        <dbReference type="EMBL" id="TWE09956.1"/>
    </source>
</evidence>
<name>A0A561E2W7_9MICO</name>
<comment type="caution">
    <text evidence="2">The sequence shown here is derived from an EMBL/GenBank/DDBJ whole genome shotgun (WGS) entry which is preliminary data.</text>
</comment>
<dbReference type="Gene3D" id="3.40.960.10">
    <property type="entry name" value="VSR Endonuclease"/>
    <property type="match status" value="1"/>
</dbReference>
<dbReference type="AlphaFoldDB" id="A0A561E2W7"/>
<dbReference type="InterPro" id="IPR007569">
    <property type="entry name" value="DUF559"/>
</dbReference>
<reference evidence="2 3" key="1">
    <citation type="submission" date="2019-06" db="EMBL/GenBank/DDBJ databases">
        <title>Sequencing the genomes of 1000 actinobacteria strains.</title>
        <authorList>
            <person name="Klenk H.-P."/>
        </authorList>
    </citation>
    <scope>NUCLEOTIDE SEQUENCE [LARGE SCALE GENOMIC DNA]</scope>
    <source>
        <strain evidence="2 3">DSM 19560</strain>
    </source>
</reference>
<dbReference type="GO" id="GO:0004519">
    <property type="term" value="F:endonuclease activity"/>
    <property type="evidence" value="ECO:0007669"/>
    <property type="project" value="UniProtKB-KW"/>
</dbReference>
<dbReference type="Pfam" id="PF04480">
    <property type="entry name" value="DUF559"/>
    <property type="match status" value="1"/>
</dbReference>
<keyword evidence="2" id="KW-0540">Nuclease</keyword>
<feature type="domain" description="DUF559" evidence="1">
    <location>
        <begin position="217"/>
        <end position="283"/>
    </location>
</feature>
<evidence type="ECO:0000313" key="3">
    <source>
        <dbReference type="Proteomes" id="UP000318297"/>
    </source>
</evidence>